<dbReference type="RefSeq" id="WP_125942452.1">
    <property type="nucleotide sequence ID" value="NZ_PXZH01000001.1"/>
</dbReference>
<organism evidence="4 5">
    <name type="scientific">Vagococcus humatus</name>
    <dbReference type="NCBI Taxonomy" id="1889241"/>
    <lineage>
        <taxon>Bacteria</taxon>
        <taxon>Bacillati</taxon>
        <taxon>Bacillota</taxon>
        <taxon>Bacilli</taxon>
        <taxon>Lactobacillales</taxon>
        <taxon>Enterococcaceae</taxon>
        <taxon>Vagococcus</taxon>
    </lineage>
</organism>
<sequence length="361" mass="41563">MNIVVNDIAADEHSGGAFTVLKNVYQAAKEHGQQHQWHFLLADTYPEHFEETDYIHVHGYPEIKQSWGKRLAFDFWSGKKIIQSFDPDVYVSLQNTATKGLNIPQIVYLHQSLPYQTNKNFSFFKQGELKFAVLQHLVGSIFNHLLPQATQVVVQTNWMKQALLKKFPKMNVLVLPPDIGIQSETIPLANPDLTRFFYPAGNFLYKNHDLIFKAVNLLEQRGYKDFTVELTLDPKEQEKYPETNHIQFLGSLPLEQVYQKYQEQVLLFPSYIETFGLPLMEAKTYGTVILASDTDFSREILTGYPNAYLFNYQEEQALADLMEKCLTKDIHLLPVSPVSKKMTESKSSSWETFIQLILAAK</sequence>
<dbReference type="PANTHER" id="PTHR46401">
    <property type="entry name" value="GLYCOSYLTRANSFERASE WBBK-RELATED"/>
    <property type="match status" value="1"/>
</dbReference>
<dbReference type="GO" id="GO:0016757">
    <property type="term" value="F:glycosyltransferase activity"/>
    <property type="evidence" value="ECO:0007669"/>
    <property type="project" value="InterPro"/>
</dbReference>
<gene>
    <name evidence="4" type="ORF">C7P63_01815</name>
</gene>
<evidence type="ECO:0000259" key="3">
    <source>
        <dbReference type="Pfam" id="PF13439"/>
    </source>
</evidence>
<evidence type="ECO:0000313" key="4">
    <source>
        <dbReference type="EMBL" id="RST89840.1"/>
    </source>
</evidence>
<protein>
    <submittedName>
        <fullName evidence="4">Glycosyltransferase</fullName>
    </submittedName>
</protein>
<keyword evidence="1 4" id="KW-0808">Transferase</keyword>
<evidence type="ECO:0000259" key="2">
    <source>
        <dbReference type="Pfam" id="PF00534"/>
    </source>
</evidence>
<feature type="domain" description="Glycosyl transferase family 1" evidence="2">
    <location>
        <begin position="204"/>
        <end position="329"/>
    </location>
</feature>
<dbReference type="Pfam" id="PF13439">
    <property type="entry name" value="Glyco_transf_4"/>
    <property type="match status" value="1"/>
</dbReference>
<dbReference type="Pfam" id="PF00534">
    <property type="entry name" value="Glycos_transf_1"/>
    <property type="match status" value="1"/>
</dbReference>
<dbReference type="PANTHER" id="PTHR46401:SF2">
    <property type="entry name" value="GLYCOSYLTRANSFERASE WBBK-RELATED"/>
    <property type="match status" value="1"/>
</dbReference>
<dbReference type="AlphaFoldDB" id="A0A429Z7Y3"/>
<evidence type="ECO:0000313" key="5">
    <source>
        <dbReference type="Proteomes" id="UP000277864"/>
    </source>
</evidence>
<feature type="domain" description="Glycosyltransferase subfamily 4-like N-terminal" evidence="3">
    <location>
        <begin position="15"/>
        <end position="176"/>
    </location>
</feature>
<dbReference type="EMBL" id="PXZH01000001">
    <property type="protein sequence ID" value="RST89840.1"/>
    <property type="molecule type" value="Genomic_DNA"/>
</dbReference>
<proteinExistence type="predicted"/>
<accession>A0A429Z7Y3</accession>
<dbReference type="Gene3D" id="3.40.50.2000">
    <property type="entry name" value="Glycogen Phosphorylase B"/>
    <property type="match status" value="2"/>
</dbReference>
<dbReference type="InterPro" id="IPR001296">
    <property type="entry name" value="Glyco_trans_1"/>
</dbReference>
<dbReference type="OrthoDB" id="9775208at2"/>
<dbReference type="GO" id="GO:0009103">
    <property type="term" value="P:lipopolysaccharide biosynthetic process"/>
    <property type="evidence" value="ECO:0007669"/>
    <property type="project" value="TreeGrafter"/>
</dbReference>
<evidence type="ECO:0000256" key="1">
    <source>
        <dbReference type="ARBA" id="ARBA00022679"/>
    </source>
</evidence>
<reference evidence="4 5" key="1">
    <citation type="submission" date="2018-03" db="EMBL/GenBank/DDBJ databases">
        <authorList>
            <person name="Gulvik C.A."/>
        </authorList>
    </citation>
    <scope>NUCLEOTIDE SEQUENCE [LARGE SCALE GENOMIC DNA]</scope>
    <source>
        <strain evidence="4 5">JCM 31581</strain>
    </source>
</reference>
<dbReference type="InterPro" id="IPR028098">
    <property type="entry name" value="Glyco_trans_4-like_N"/>
</dbReference>
<comment type="caution">
    <text evidence="4">The sequence shown here is derived from an EMBL/GenBank/DDBJ whole genome shotgun (WGS) entry which is preliminary data.</text>
</comment>
<name>A0A429Z7Y3_9ENTE</name>
<dbReference type="SUPFAM" id="SSF53756">
    <property type="entry name" value="UDP-Glycosyltransferase/glycogen phosphorylase"/>
    <property type="match status" value="1"/>
</dbReference>
<dbReference type="Proteomes" id="UP000277864">
    <property type="component" value="Unassembled WGS sequence"/>
</dbReference>
<keyword evidence="5" id="KW-1185">Reference proteome</keyword>